<dbReference type="Proteomes" id="UP000321805">
    <property type="component" value="Chromosome"/>
</dbReference>
<dbReference type="InterPro" id="IPR047211">
    <property type="entry name" value="POXB-like"/>
</dbReference>
<gene>
    <name evidence="2" type="ORF">FSW04_12105</name>
</gene>
<dbReference type="PANTHER" id="PTHR42981">
    <property type="entry name" value="PYRUVATE DEHYDROGENASE [UBIQUINONE]"/>
    <property type="match status" value="1"/>
</dbReference>
<protein>
    <recommendedName>
        <fullName evidence="1">Thiamine pyrophosphate enzyme N-terminal TPP-binding domain-containing protein</fullName>
    </recommendedName>
</protein>
<dbReference type="OrthoDB" id="4337892at2"/>
<dbReference type="PANTHER" id="PTHR42981:SF2">
    <property type="entry name" value="PYRUVATE DEHYDROGENASE [UBIQUINONE]"/>
    <property type="match status" value="1"/>
</dbReference>
<dbReference type="InterPro" id="IPR029061">
    <property type="entry name" value="THDP-binding"/>
</dbReference>
<dbReference type="Gene3D" id="3.40.50.970">
    <property type="match status" value="1"/>
</dbReference>
<dbReference type="InterPro" id="IPR012001">
    <property type="entry name" value="Thiamin_PyroP_enz_TPP-bd_dom"/>
</dbReference>
<evidence type="ECO:0000259" key="1">
    <source>
        <dbReference type="Pfam" id="PF02776"/>
    </source>
</evidence>
<dbReference type="SUPFAM" id="SSF52518">
    <property type="entry name" value="Thiamin diphosphate-binding fold (THDP-binding)"/>
    <property type="match status" value="1"/>
</dbReference>
<accession>A0A5B8U561</accession>
<feature type="domain" description="Thiamine pyrophosphate enzyme N-terminal TPP-binding" evidence="1">
    <location>
        <begin position="14"/>
        <end position="78"/>
    </location>
</feature>
<reference evidence="2 3" key="1">
    <citation type="journal article" date="2018" name="J. Microbiol.">
        <title>Baekduia soli gen. nov., sp. nov., a novel bacterium isolated from the soil of Baekdu Mountain and proposal of a novel family name, Baekduiaceae fam. nov.</title>
        <authorList>
            <person name="An D.S."/>
            <person name="Siddiqi M.Z."/>
            <person name="Kim K.H."/>
            <person name="Yu H.S."/>
            <person name="Im W.T."/>
        </authorList>
    </citation>
    <scope>NUCLEOTIDE SEQUENCE [LARGE SCALE GENOMIC DNA]</scope>
    <source>
        <strain evidence="2 3">BR7-21</strain>
    </source>
</reference>
<organism evidence="2 3">
    <name type="scientific">Baekduia soli</name>
    <dbReference type="NCBI Taxonomy" id="496014"/>
    <lineage>
        <taxon>Bacteria</taxon>
        <taxon>Bacillati</taxon>
        <taxon>Actinomycetota</taxon>
        <taxon>Thermoleophilia</taxon>
        <taxon>Solirubrobacterales</taxon>
        <taxon>Baekduiaceae</taxon>
        <taxon>Baekduia</taxon>
    </lineage>
</organism>
<proteinExistence type="predicted"/>
<evidence type="ECO:0000313" key="2">
    <source>
        <dbReference type="EMBL" id="QEC48234.1"/>
    </source>
</evidence>
<dbReference type="KEGG" id="bsol:FSW04_12105"/>
<dbReference type="GO" id="GO:0030976">
    <property type="term" value="F:thiamine pyrophosphate binding"/>
    <property type="evidence" value="ECO:0007669"/>
    <property type="project" value="InterPro"/>
</dbReference>
<evidence type="ECO:0000313" key="3">
    <source>
        <dbReference type="Proteomes" id="UP000321805"/>
    </source>
</evidence>
<dbReference type="AlphaFoldDB" id="A0A5B8U561"/>
<dbReference type="Pfam" id="PF02776">
    <property type="entry name" value="TPP_enzyme_N"/>
    <property type="match status" value="1"/>
</dbReference>
<keyword evidence="3" id="KW-1185">Reference proteome</keyword>
<name>A0A5B8U561_9ACTN</name>
<dbReference type="RefSeq" id="WP_146919547.1">
    <property type="nucleotide sequence ID" value="NZ_CP042430.1"/>
</dbReference>
<sequence>MAHSTIAQFTLNRPADWGAKRIYGYPGDDINGLLGAFREVGDRVELTQVRDEEIAWSAACAHANKDVASEFVQVCTVPTCRSATAG</sequence>
<dbReference type="GO" id="GO:0000287">
    <property type="term" value="F:magnesium ion binding"/>
    <property type="evidence" value="ECO:0007669"/>
    <property type="project" value="UniProtKB-ARBA"/>
</dbReference>
<dbReference type="EMBL" id="CP042430">
    <property type="protein sequence ID" value="QEC48234.1"/>
    <property type="molecule type" value="Genomic_DNA"/>
</dbReference>